<sequence>MLVLEGKQKLFELFMQIKID</sequence>
<dbReference type="EMBL" id="GBRH01168760">
    <property type="protein sequence ID" value="JAE29136.1"/>
    <property type="molecule type" value="Transcribed_RNA"/>
</dbReference>
<protein>
    <submittedName>
        <fullName evidence="1">Uncharacterized protein</fullName>
    </submittedName>
</protein>
<dbReference type="AlphaFoldDB" id="A0A0A9H2T6"/>
<proteinExistence type="predicted"/>
<organism evidence="1">
    <name type="scientific">Arundo donax</name>
    <name type="common">Giant reed</name>
    <name type="synonym">Donax arundinaceus</name>
    <dbReference type="NCBI Taxonomy" id="35708"/>
    <lineage>
        <taxon>Eukaryota</taxon>
        <taxon>Viridiplantae</taxon>
        <taxon>Streptophyta</taxon>
        <taxon>Embryophyta</taxon>
        <taxon>Tracheophyta</taxon>
        <taxon>Spermatophyta</taxon>
        <taxon>Magnoliopsida</taxon>
        <taxon>Liliopsida</taxon>
        <taxon>Poales</taxon>
        <taxon>Poaceae</taxon>
        <taxon>PACMAD clade</taxon>
        <taxon>Arundinoideae</taxon>
        <taxon>Arundineae</taxon>
        <taxon>Arundo</taxon>
    </lineage>
</organism>
<reference evidence="1" key="1">
    <citation type="submission" date="2014-09" db="EMBL/GenBank/DDBJ databases">
        <authorList>
            <person name="Magalhaes I.L.F."/>
            <person name="Oliveira U."/>
            <person name="Santos F.R."/>
            <person name="Vidigal T.H.D.A."/>
            <person name="Brescovit A.D."/>
            <person name="Santos A.J."/>
        </authorList>
    </citation>
    <scope>NUCLEOTIDE SEQUENCE</scope>
    <source>
        <tissue evidence="1">Shoot tissue taken approximately 20 cm above the soil surface</tissue>
    </source>
</reference>
<name>A0A0A9H2T6_ARUDO</name>
<reference evidence="1" key="2">
    <citation type="journal article" date="2015" name="Data Brief">
        <title>Shoot transcriptome of the giant reed, Arundo donax.</title>
        <authorList>
            <person name="Barrero R.A."/>
            <person name="Guerrero F.D."/>
            <person name="Moolhuijzen P."/>
            <person name="Goolsby J.A."/>
            <person name="Tidwell J."/>
            <person name="Bellgard S.E."/>
            <person name="Bellgard M.I."/>
        </authorList>
    </citation>
    <scope>NUCLEOTIDE SEQUENCE</scope>
    <source>
        <tissue evidence="1">Shoot tissue taken approximately 20 cm above the soil surface</tissue>
    </source>
</reference>
<evidence type="ECO:0000313" key="1">
    <source>
        <dbReference type="EMBL" id="JAE29136.1"/>
    </source>
</evidence>
<accession>A0A0A9H2T6</accession>